<proteinExistence type="predicted"/>
<dbReference type="AlphaFoldDB" id="A0A9J6EBR1"/>
<accession>A0A9J6EBR1</accession>
<evidence type="ECO:0000259" key="7">
    <source>
        <dbReference type="PROSITE" id="PS00028"/>
    </source>
</evidence>
<dbReference type="Gene3D" id="3.30.160.60">
    <property type="entry name" value="Classic Zinc Finger"/>
    <property type="match status" value="2"/>
</dbReference>
<keyword evidence="9" id="KW-1185">Reference proteome</keyword>
<dbReference type="SMART" id="SM00451">
    <property type="entry name" value="ZnF_U1"/>
    <property type="match status" value="2"/>
</dbReference>
<comment type="subcellular location">
    <subcellularLocation>
        <location evidence="1">Nucleus</location>
    </subcellularLocation>
</comment>
<evidence type="ECO:0000313" key="9">
    <source>
        <dbReference type="Proteomes" id="UP000821866"/>
    </source>
</evidence>
<dbReference type="Proteomes" id="UP000821866">
    <property type="component" value="Chromosome 3"/>
</dbReference>
<dbReference type="SMART" id="SM00355">
    <property type="entry name" value="ZnF_C2H2"/>
    <property type="match status" value="2"/>
</dbReference>
<protein>
    <recommendedName>
        <fullName evidence="7">C2H2-type domain-containing protein</fullName>
    </recommendedName>
</protein>
<dbReference type="InterPro" id="IPR003604">
    <property type="entry name" value="Matrin/U1-like-C_Znf_C2H2"/>
</dbReference>
<keyword evidence="4" id="KW-0863">Zinc-finger</keyword>
<gene>
    <name evidence="8" type="ORF">HPB51_020733</name>
</gene>
<dbReference type="InterPro" id="IPR051868">
    <property type="entry name" value="ZN346_ZMAT4"/>
</dbReference>
<dbReference type="InterPro" id="IPR036236">
    <property type="entry name" value="Znf_C2H2_sf"/>
</dbReference>
<evidence type="ECO:0000256" key="5">
    <source>
        <dbReference type="ARBA" id="ARBA00022833"/>
    </source>
</evidence>
<comment type="caution">
    <text evidence="8">The sequence shown here is derived from an EMBL/GenBank/DDBJ whole genome shotgun (WGS) entry which is preliminary data.</text>
</comment>
<keyword evidence="6" id="KW-0539">Nucleus</keyword>
<evidence type="ECO:0000256" key="2">
    <source>
        <dbReference type="ARBA" id="ARBA00022723"/>
    </source>
</evidence>
<feature type="domain" description="C2H2-type" evidence="7">
    <location>
        <begin position="8"/>
        <end position="30"/>
    </location>
</feature>
<feature type="domain" description="C2H2-type" evidence="7">
    <location>
        <begin position="81"/>
        <end position="103"/>
    </location>
</feature>
<dbReference type="InterPro" id="IPR022755">
    <property type="entry name" value="Znf_C2H2_jaz"/>
</dbReference>
<dbReference type="Pfam" id="PF12874">
    <property type="entry name" value="zf-met"/>
    <property type="match status" value="1"/>
</dbReference>
<dbReference type="PANTHER" id="PTHR46144">
    <property type="entry name" value="ZINC FINGER PROTEIN 385B-LIKE"/>
    <property type="match status" value="1"/>
</dbReference>
<sequence>MASSVFSCLACDKHFNGPTSYSAHLQGEKHKKKLKTLALLKNIAGVSEATGCAGILAEKENAVPPPVVPPIKRNVRNAYTCSICDVLVNSRVTMEAHIQGKQHQRRLYKDQCQRQLVNAVKTEPPGAALQCGRSDPMPKSEAATIPEKPQCGLEAEDLSCQRCGIVLFKSIDYKIKHREICDLVESERRRKAKSADDEEWEALQGLINLAIANND</sequence>
<reference evidence="8" key="1">
    <citation type="journal article" date="2020" name="Cell">
        <title>Large-Scale Comparative Analyses of Tick Genomes Elucidate Their Genetic Diversity and Vector Capacities.</title>
        <authorList>
            <consortium name="Tick Genome and Microbiome Consortium (TIGMIC)"/>
            <person name="Jia N."/>
            <person name="Wang J."/>
            <person name="Shi W."/>
            <person name="Du L."/>
            <person name="Sun Y."/>
            <person name="Zhan W."/>
            <person name="Jiang J.F."/>
            <person name="Wang Q."/>
            <person name="Zhang B."/>
            <person name="Ji P."/>
            <person name="Bell-Sakyi L."/>
            <person name="Cui X.M."/>
            <person name="Yuan T.T."/>
            <person name="Jiang B.G."/>
            <person name="Yang W.F."/>
            <person name="Lam T.T."/>
            <person name="Chang Q.C."/>
            <person name="Ding S.J."/>
            <person name="Wang X.J."/>
            <person name="Zhu J.G."/>
            <person name="Ruan X.D."/>
            <person name="Zhao L."/>
            <person name="Wei J.T."/>
            <person name="Ye R.Z."/>
            <person name="Que T.C."/>
            <person name="Du C.H."/>
            <person name="Zhou Y.H."/>
            <person name="Cheng J.X."/>
            <person name="Dai P.F."/>
            <person name="Guo W.B."/>
            <person name="Han X.H."/>
            <person name="Huang E.J."/>
            <person name="Li L.F."/>
            <person name="Wei W."/>
            <person name="Gao Y.C."/>
            <person name="Liu J.Z."/>
            <person name="Shao H.Z."/>
            <person name="Wang X."/>
            <person name="Wang C.C."/>
            <person name="Yang T.C."/>
            <person name="Huo Q.B."/>
            <person name="Li W."/>
            <person name="Chen H.Y."/>
            <person name="Chen S.E."/>
            <person name="Zhou L.G."/>
            <person name="Ni X.B."/>
            <person name="Tian J.H."/>
            <person name="Sheng Y."/>
            <person name="Liu T."/>
            <person name="Pan Y.S."/>
            <person name="Xia L.Y."/>
            <person name="Li J."/>
            <person name="Zhao F."/>
            <person name="Cao W.C."/>
        </authorList>
    </citation>
    <scope>NUCLEOTIDE SEQUENCE</scope>
    <source>
        <strain evidence="8">Rmic-2018</strain>
    </source>
</reference>
<evidence type="ECO:0000313" key="8">
    <source>
        <dbReference type="EMBL" id="KAH8031738.1"/>
    </source>
</evidence>
<dbReference type="GO" id="GO:0005634">
    <property type="term" value="C:nucleus"/>
    <property type="evidence" value="ECO:0007669"/>
    <property type="project" value="UniProtKB-SubCell"/>
</dbReference>
<dbReference type="GO" id="GO:0008270">
    <property type="term" value="F:zinc ion binding"/>
    <property type="evidence" value="ECO:0007669"/>
    <property type="project" value="UniProtKB-KW"/>
</dbReference>
<dbReference type="PROSITE" id="PS00028">
    <property type="entry name" value="ZINC_FINGER_C2H2_1"/>
    <property type="match status" value="2"/>
</dbReference>
<evidence type="ECO:0000256" key="3">
    <source>
        <dbReference type="ARBA" id="ARBA00022737"/>
    </source>
</evidence>
<dbReference type="GO" id="GO:0003676">
    <property type="term" value="F:nucleic acid binding"/>
    <property type="evidence" value="ECO:0007669"/>
    <property type="project" value="InterPro"/>
</dbReference>
<evidence type="ECO:0000256" key="4">
    <source>
        <dbReference type="ARBA" id="ARBA00022771"/>
    </source>
</evidence>
<keyword evidence="5" id="KW-0862">Zinc</keyword>
<dbReference type="Pfam" id="PF12171">
    <property type="entry name" value="zf-C2H2_jaz"/>
    <property type="match status" value="1"/>
</dbReference>
<keyword evidence="2" id="KW-0479">Metal-binding</keyword>
<evidence type="ECO:0000256" key="1">
    <source>
        <dbReference type="ARBA" id="ARBA00004123"/>
    </source>
</evidence>
<keyword evidence="3" id="KW-0677">Repeat</keyword>
<dbReference type="InterPro" id="IPR013087">
    <property type="entry name" value="Znf_C2H2_type"/>
</dbReference>
<dbReference type="EMBL" id="JABSTU010000005">
    <property type="protein sequence ID" value="KAH8031738.1"/>
    <property type="molecule type" value="Genomic_DNA"/>
</dbReference>
<name>A0A9J6EBR1_RHIMP</name>
<evidence type="ECO:0000256" key="6">
    <source>
        <dbReference type="ARBA" id="ARBA00023242"/>
    </source>
</evidence>
<organism evidence="8 9">
    <name type="scientific">Rhipicephalus microplus</name>
    <name type="common">Cattle tick</name>
    <name type="synonym">Boophilus microplus</name>
    <dbReference type="NCBI Taxonomy" id="6941"/>
    <lineage>
        <taxon>Eukaryota</taxon>
        <taxon>Metazoa</taxon>
        <taxon>Ecdysozoa</taxon>
        <taxon>Arthropoda</taxon>
        <taxon>Chelicerata</taxon>
        <taxon>Arachnida</taxon>
        <taxon>Acari</taxon>
        <taxon>Parasitiformes</taxon>
        <taxon>Ixodida</taxon>
        <taxon>Ixodoidea</taxon>
        <taxon>Ixodidae</taxon>
        <taxon>Rhipicephalinae</taxon>
        <taxon>Rhipicephalus</taxon>
        <taxon>Boophilus</taxon>
    </lineage>
</organism>
<reference evidence="8" key="2">
    <citation type="submission" date="2021-09" db="EMBL/GenBank/DDBJ databases">
        <authorList>
            <person name="Jia N."/>
            <person name="Wang J."/>
            <person name="Shi W."/>
            <person name="Du L."/>
            <person name="Sun Y."/>
            <person name="Zhan W."/>
            <person name="Jiang J."/>
            <person name="Wang Q."/>
            <person name="Zhang B."/>
            <person name="Ji P."/>
            <person name="Sakyi L.B."/>
            <person name="Cui X."/>
            <person name="Yuan T."/>
            <person name="Jiang B."/>
            <person name="Yang W."/>
            <person name="Lam T.T.-Y."/>
            <person name="Chang Q."/>
            <person name="Ding S."/>
            <person name="Wang X."/>
            <person name="Zhu J."/>
            <person name="Ruan X."/>
            <person name="Zhao L."/>
            <person name="Wei J."/>
            <person name="Que T."/>
            <person name="Du C."/>
            <person name="Cheng J."/>
            <person name="Dai P."/>
            <person name="Han X."/>
            <person name="Huang E."/>
            <person name="Gao Y."/>
            <person name="Liu J."/>
            <person name="Shao H."/>
            <person name="Ye R."/>
            <person name="Li L."/>
            <person name="Wei W."/>
            <person name="Wang X."/>
            <person name="Wang C."/>
            <person name="Huo Q."/>
            <person name="Li W."/>
            <person name="Guo W."/>
            <person name="Chen H."/>
            <person name="Chen S."/>
            <person name="Zhou L."/>
            <person name="Zhou L."/>
            <person name="Ni X."/>
            <person name="Tian J."/>
            <person name="Zhou Y."/>
            <person name="Sheng Y."/>
            <person name="Liu T."/>
            <person name="Pan Y."/>
            <person name="Xia L."/>
            <person name="Li J."/>
            <person name="Zhao F."/>
            <person name="Cao W."/>
        </authorList>
    </citation>
    <scope>NUCLEOTIDE SEQUENCE</scope>
    <source>
        <strain evidence="8">Rmic-2018</strain>
        <tissue evidence="8">Larvae</tissue>
    </source>
</reference>
<dbReference type="PANTHER" id="PTHR46144:SF6">
    <property type="entry name" value="C2H2-TYPE DOMAIN-CONTAINING PROTEIN"/>
    <property type="match status" value="1"/>
</dbReference>
<dbReference type="SUPFAM" id="SSF57667">
    <property type="entry name" value="beta-beta-alpha zinc fingers"/>
    <property type="match status" value="2"/>
</dbReference>